<dbReference type="InterPro" id="IPR050479">
    <property type="entry name" value="CYP11_CYP27_families"/>
</dbReference>
<dbReference type="EMBL" id="DS469593">
    <property type="protein sequence ID" value="EDO40321.1"/>
    <property type="molecule type" value="Genomic_DNA"/>
</dbReference>
<evidence type="ECO:0000256" key="4">
    <source>
        <dbReference type="ARBA" id="ARBA00022723"/>
    </source>
</evidence>
<keyword evidence="7 9" id="KW-0503">Monooxygenase</keyword>
<dbReference type="Gene3D" id="1.10.630.10">
    <property type="entry name" value="Cytochrome P450"/>
    <property type="match status" value="1"/>
</dbReference>
<dbReference type="PANTHER" id="PTHR24279:SF125">
    <property type="entry name" value="CYTOCHROME P450 FAMILY 24 SUBFAMILY A MEMBER 1"/>
    <property type="match status" value="1"/>
</dbReference>
<evidence type="ECO:0000313" key="11">
    <source>
        <dbReference type="Proteomes" id="UP000001593"/>
    </source>
</evidence>
<comment type="cofactor">
    <cofactor evidence="1 8">
        <name>heme</name>
        <dbReference type="ChEBI" id="CHEBI:30413"/>
    </cofactor>
</comment>
<feature type="binding site" description="axial binding residue" evidence="8">
    <location>
        <position position="406"/>
    </location>
    <ligand>
        <name>heme</name>
        <dbReference type="ChEBI" id="CHEBI:30413"/>
    </ligand>
    <ligandPart>
        <name>Fe</name>
        <dbReference type="ChEBI" id="CHEBI:18248"/>
    </ligandPart>
</feature>
<dbReference type="STRING" id="45351.A7S7K8"/>
<dbReference type="GO" id="GO:0020037">
    <property type="term" value="F:heme binding"/>
    <property type="evidence" value="ECO:0007669"/>
    <property type="project" value="InterPro"/>
</dbReference>
<sequence>MGRRFLERHTQNIERYGKLYKREAQSTIVYVADVNDAEKILRYEAKYPHRIEDPVISHYMAKRQAIPGVFFSNGNLWYKHRRAISKKLLVPRMVEQYVPTYNAIVDDFLARLSFIKGPEGSSYENEVSNLQDELFRFAFESVGFLLFDKRFGLVDGGEDMRPEVALFAKSLDGFLRNIVGVSDLPLWFYKLYETRTYKDVMRSLDGMYHCANVFVDERIKEMEQEEICKDFEKDVTRLDFFTFLLLRGNLKKEDLLASVIDLIFAGSDTTANTFQWALYLMGKNPKKQEKLHKEVRSVLGANDCPTSQHISNMPYVTAWLKETLRMYGTVPFVTRKLPVEITLQGYKIPAWTSFVILTSVISRDKDNFDEPLVFRPERWLRDDTGQKRETFNALASLPFGFGKRMCVGRRIAELELRILLAKTTLKFKVAYPHEDRIEPFMRATLIPDLPLRVSFIDRKH</sequence>
<gene>
    <name evidence="10" type="ORF">NEMVEDRAFT_v1g107622</name>
</gene>
<keyword evidence="11" id="KW-1185">Reference proteome</keyword>
<dbReference type="Proteomes" id="UP000001593">
    <property type="component" value="Unassembled WGS sequence"/>
</dbReference>
<dbReference type="InParanoid" id="A7S7K8"/>
<dbReference type="PRINTS" id="PR00463">
    <property type="entry name" value="EP450I"/>
</dbReference>
<evidence type="ECO:0000256" key="9">
    <source>
        <dbReference type="RuleBase" id="RU000461"/>
    </source>
</evidence>
<evidence type="ECO:0000256" key="5">
    <source>
        <dbReference type="ARBA" id="ARBA00023002"/>
    </source>
</evidence>
<dbReference type="GO" id="GO:0005739">
    <property type="term" value="C:mitochondrion"/>
    <property type="evidence" value="ECO:0000318"/>
    <property type="project" value="GO_Central"/>
</dbReference>
<dbReference type="PRINTS" id="PR00385">
    <property type="entry name" value="P450"/>
</dbReference>
<dbReference type="GO" id="GO:0004497">
    <property type="term" value="F:monooxygenase activity"/>
    <property type="evidence" value="ECO:0007669"/>
    <property type="project" value="UniProtKB-KW"/>
</dbReference>
<dbReference type="InterPro" id="IPR017972">
    <property type="entry name" value="Cyt_P450_CS"/>
</dbReference>
<keyword evidence="6 8" id="KW-0408">Iron</keyword>
<dbReference type="KEGG" id="nve:5512032"/>
<dbReference type="InterPro" id="IPR001128">
    <property type="entry name" value="Cyt_P450"/>
</dbReference>
<dbReference type="GO" id="GO:0005506">
    <property type="term" value="F:iron ion binding"/>
    <property type="evidence" value="ECO:0007669"/>
    <property type="project" value="InterPro"/>
</dbReference>
<dbReference type="PhylomeDB" id="A7S7K8"/>
<evidence type="ECO:0000313" key="10">
    <source>
        <dbReference type="EMBL" id="EDO40321.1"/>
    </source>
</evidence>
<evidence type="ECO:0000256" key="2">
    <source>
        <dbReference type="ARBA" id="ARBA00010617"/>
    </source>
</evidence>
<comment type="similarity">
    <text evidence="2 9">Belongs to the cytochrome P450 family.</text>
</comment>
<dbReference type="InterPro" id="IPR036396">
    <property type="entry name" value="Cyt_P450_sf"/>
</dbReference>
<evidence type="ECO:0000256" key="7">
    <source>
        <dbReference type="ARBA" id="ARBA00023033"/>
    </source>
</evidence>
<evidence type="ECO:0000256" key="8">
    <source>
        <dbReference type="PIRSR" id="PIRSR602401-1"/>
    </source>
</evidence>
<evidence type="ECO:0000256" key="1">
    <source>
        <dbReference type="ARBA" id="ARBA00001971"/>
    </source>
</evidence>
<dbReference type="InterPro" id="IPR002401">
    <property type="entry name" value="Cyt_P450_E_grp-I"/>
</dbReference>
<dbReference type="Pfam" id="PF00067">
    <property type="entry name" value="p450"/>
    <property type="match status" value="1"/>
</dbReference>
<organism evidence="10 11">
    <name type="scientific">Nematostella vectensis</name>
    <name type="common">Starlet sea anemone</name>
    <dbReference type="NCBI Taxonomy" id="45351"/>
    <lineage>
        <taxon>Eukaryota</taxon>
        <taxon>Metazoa</taxon>
        <taxon>Cnidaria</taxon>
        <taxon>Anthozoa</taxon>
        <taxon>Hexacorallia</taxon>
        <taxon>Actiniaria</taxon>
        <taxon>Edwardsiidae</taxon>
        <taxon>Nematostella</taxon>
    </lineage>
</organism>
<name>A7S7K8_NEMVE</name>
<reference evidence="10 11" key="1">
    <citation type="journal article" date="2007" name="Science">
        <title>Sea anemone genome reveals ancestral eumetazoan gene repertoire and genomic organization.</title>
        <authorList>
            <person name="Putnam N.H."/>
            <person name="Srivastava M."/>
            <person name="Hellsten U."/>
            <person name="Dirks B."/>
            <person name="Chapman J."/>
            <person name="Salamov A."/>
            <person name="Terry A."/>
            <person name="Shapiro H."/>
            <person name="Lindquist E."/>
            <person name="Kapitonov V.V."/>
            <person name="Jurka J."/>
            <person name="Genikhovich G."/>
            <person name="Grigoriev I.V."/>
            <person name="Lucas S.M."/>
            <person name="Steele R.E."/>
            <person name="Finnerty J.R."/>
            <person name="Technau U."/>
            <person name="Martindale M.Q."/>
            <person name="Rokhsar D.S."/>
        </authorList>
    </citation>
    <scope>NUCLEOTIDE SEQUENCE [LARGE SCALE GENOMIC DNA]</scope>
    <source>
        <strain evidence="11">CH2 X CH6</strain>
    </source>
</reference>
<dbReference type="OrthoDB" id="5949892at2759"/>
<keyword evidence="3 8" id="KW-0349">Heme</keyword>
<dbReference type="PROSITE" id="PS00086">
    <property type="entry name" value="CYTOCHROME_P450"/>
    <property type="match status" value="1"/>
</dbReference>
<dbReference type="OMA" id="MFEAYRQ"/>
<dbReference type="GO" id="GO:0016705">
    <property type="term" value="F:oxidoreductase activity, acting on paired donors, with incorporation or reduction of molecular oxygen"/>
    <property type="evidence" value="ECO:0007669"/>
    <property type="project" value="InterPro"/>
</dbReference>
<dbReference type="AlphaFoldDB" id="A7S7K8"/>
<keyword evidence="5 9" id="KW-0560">Oxidoreductase</keyword>
<proteinExistence type="inferred from homology"/>
<accession>A7S7K8</accession>
<dbReference type="CDD" id="cd11054">
    <property type="entry name" value="CYP24A1-like"/>
    <property type="match status" value="1"/>
</dbReference>
<evidence type="ECO:0000256" key="6">
    <source>
        <dbReference type="ARBA" id="ARBA00023004"/>
    </source>
</evidence>
<keyword evidence="4 8" id="KW-0479">Metal-binding</keyword>
<evidence type="ECO:0000256" key="3">
    <source>
        <dbReference type="ARBA" id="ARBA00022617"/>
    </source>
</evidence>
<dbReference type="SUPFAM" id="SSF48264">
    <property type="entry name" value="Cytochrome P450"/>
    <property type="match status" value="1"/>
</dbReference>
<dbReference type="eggNOG" id="KOG0159">
    <property type="taxonomic scope" value="Eukaryota"/>
</dbReference>
<protein>
    <submittedName>
        <fullName evidence="10">Uncharacterized protein</fullName>
    </submittedName>
</protein>
<dbReference type="HOGENOM" id="CLU_001570_28_3_1"/>
<dbReference type="PANTHER" id="PTHR24279">
    <property type="entry name" value="CYTOCHROME P450"/>
    <property type="match status" value="1"/>
</dbReference>